<dbReference type="InterPro" id="IPR018641">
    <property type="entry name" value="Trfase_1_rSAM/seldom-assoc"/>
</dbReference>
<dbReference type="SUPFAM" id="SSF53448">
    <property type="entry name" value="Nucleotide-diphospho-sugar transferases"/>
    <property type="match status" value="1"/>
</dbReference>
<comment type="caution">
    <text evidence="1">The sequence shown here is derived from an EMBL/GenBank/DDBJ whole genome shotgun (WGS) entry which is preliminary data.</text>
</comment>
<dbReference type="EMBL" id="NRRY01000009">
    <property type="protein sequence ID" value="MBK1618344.1"/>
    <property type="molecule type" value="Genomic_DNA"/>
</dbReference>
<dbReference type="RefSeq" id="WP_200241607.1">
    <property type="nucleotide sequence ID" value="NZ_NRRY01000009.1"/>
</dbReference>
<keyword evidence="2" id="KW-1185">Reference proteome</keyword>
<dbReference type="Pfam" id="PF09837">
    <property type="entry name" value="DUF2064"/>
    <property type="match status" value="1"/>
</dbReference>
<accession>A0A9X1B3T8</accession>
<name>A0A9X1B3T8_9GAMM</name>
<dbReference type="InterPro" id="IPR029044">
    <property type="entry name" value="Nucleotide-diphossugar_trans"/>
</dbReference>
<dbReference type="NCBIfam" id="TIGR04282">
    <property type="entry name" value="glyco_like_cofC"/>
    <property type="match status" value="1"/>
</dbReference>
<keyword evidence="1" id="KW-0969">Cilium</keyword>
<sequence length="205" mass="22174">MRFPNARILVFAKAPVPGQCKTRLIPALGAEGAAQLAEALLCHTLERVTNARLAPVELWCAPETTHPLFLQLAERLQLCLQVQRGPDLGARLQAAAASALGRAERVLLIGTDCPDLDASYLQQALQALTKQRAVLGPAKDGGYVLLGLRREALSALSLLLTKMPWGTAQVAQITRERMRDAGLAWTELASLADIDQPEDLALLER</sequence>
<dbReference type="AlphaFoldDB" id="A0A9X1B3T8"/>
<dbReference type="PANTHER" id="PTHR36529">
    <property type="entry name" value="SLL1095 PROTEIN"/>
    <property type="match status" value="1"/>
</dbReference>
<dbReference type="Gene3D" id="3.90.550.10">
    <property type="entry name" value="Spore Coat Polysaccharide Biosynthesis Protein SpsA, Chain A"/>
    <property type="match status" value="1"/>
</dbReference>
<gene>
    <name evidence="1" type="ORF">CKO42_07805</name>
</gene>
<reference evidence="1 2" key="1">
    <citation type="journal article" date="2020" name="Microorganisms">
        <title>Osmotic Adaptation and Compatible Solute Biosynthesis of Phototrophic Bacteria as Revealed from Genome Analyses.</title>
        <authorList>
            <person name="Imhoff J.F."/>
            <person name="Rahn T."/>
            <person name="Kunzel S."/>
            <person name="Keller A."/>
            <person name="Neulinger S.C."/>
        </authorList>
    </citation>
    <scope>NUCLEOTIDE SEQUENCE [LARGE SCALE GENOMIC DNA]</scope>
    <source>
        <strain evidence="1 2">DSM 25653</strain>
    </source>
</reference>
<dbReference type="PANTHER" id="PTHR36529:SF1">
    <property type="entry name" value="GLYCOSYLTRANSFERASE"/>
    <property type="match status" value="1"/>
</dbReference>
<proteinExistence type="predicted"/>
<protein>
    <submittedName>
        <fullName evidence="1">Flagellar biosynthesis protein FlgB</fullName>
    </submittedName>
</protein>
<keyword evidence="1" id="KW-0282">Flagellum</keyword>
<dbReference type="Proteomes" id="UP001138768">
    <property type="component" value="Unassembled WGS sequence"/>
</dbReference>
<keyword evidence="1" id="KW-0966">Cell projection</keyword>
<evidence type="ECO:0000313" key="1">
    <source>
        <dbReference type="EMBL" id="MBK1618344.1"/>
    </source>
</evidence>
<organism evidence="1 2">
    <name type="scientific">Lamprobacter modestohalophilus</name>
    <dbReference type="NCBI Taxonomy" id="1064514"/>
    <lineage>
        <taxon>Bacteria</taxon>
        <taxon>Pseudomonadati</taxon>
        <taxon>Pseudomonadota</taxon>
        <taxon>Gammaproteobacteria</taxon>
        <taxon>Chromatiales</taxon>
        <taxon>Chromatiaceae</taxon>
        <taxon>Lamprobacter</taxon>
    </lineage>
</organism>
<evidence type="ECO:0000313" key="2">
    <source>
        <dbReference type="Proteomes" id="UP001138768"/>
    </source>
</evidence>